<accession>A0A7Y7E7X8</accession>
<dbReference type="EMBL" id="JABBXF010000029">
    <property type="protein sequence ID" value="NVK78856.1"/>
    <property type="molecule type" value="Genomic_DNA"/>
</dbReference>
<organism evidence="1 2">
    <name type="scientific">Streptomyces morookaense</name>
    <name type="common">Streptoverticillium morookaense</name>
    <dbReference type="NCBI Taxonomy" id="1970"/>
    <lineage>
        <taxon>Bacteria</taxon>
        <taxon>Bacillati</taxon>
        <taxon>Actinomycetota</taxon>
        <taxon>Actinomycetes</taxon>
        <taxon>Kitasatosporales</taxon>
        <taxon>Streptomycetaceae</taxon>
        <taxon>Streptomyces</taxon>
    </lineage>
</organism>
<dbReference type="AlphaFoldDB" id="A0A7Y7E7X8"/>
<dbReference type="InterPro" id="IPR029058">
    <property type="entry name" value="AB_hydrolase_fold"/>
</dbReference>
<evidence type="ECO:0000313" key="1">
    <source>
        <dbReference type="EMBL" id="NVK78856.1"/>
    </source>
</evidence>
<keyword evidence="2" id="KW-1185">Reference proteome</keyword>
<dbReference type="GO" id="GO:0016747">
    <property type="term" value="F:acyltransferase activity, transferring groups other than amino-acyl groups"/>
    <property type="evidence" value="ECO:0007669"/>
    <property type="project" value="TreeGrafter"/>
</dbReference>
<dbReference type="InterPro" id="IPR050583">
    <property type="entry name" value="Mycobacterial_A85_antigen"/>
</dbReference>
<gene>
    <name evidence="1" type="ORF">HG542_14410</name>
</gene>
<sequence>MLGAPSAHADAPAAPAAPPKMADGFGLTRVGEVTGTATDFVITVKTAEVAGDHHIRILLPDDYATAPAKRYPVLYLLHGASDDPANPGLAYPALTATQKMITVIPDGGRRGWYTDWRDQNTAAGAQKWETFHINQVLPFIDANLRTVADKKGRAVAGISMGGFGALHYAQRHPALFSQVASLSGAADLSVNHLVMRAAVVATLTNAGAPFCGSSSGTTCALDFGPTVSSDAVFGSPYPVFNADRLWNEADPTSHMGILADAGIGVALYTGNGNGNPANAEFWAQSATEHAKNALEARGYPVHYVDYGNGSGWGTTCKGGHDSGCWTQDLTDYIPRLEAAFAS</sequence>
<protein>
    <submittedName>
        <fullName evidence="1">Esterase</fullName>
    </submittedName>
</protein>
<reference evidence="1 2" key="1">
    <citation type="submission" date="2020-04" db="EMBL/GenBank/DDBJ databases">
        <title>Draft Genome Sequence of Streptomyces morookaense DSM 40503, an 8-azaguanine-producing strain.</title>
        <authorList>
            <person name="Qi J."/>
            <person name="Gao J.-M."/>
        </authorList>
    </citation>
    <scope>NUCLEOTIDE SEQUENCE [LARGE SCALE GENOMIC DNA]</scope>
    <source>
        <strain evidence="1 2">DSM 40503</strain>
    </source>
</reference>
<comment type="caution">
    <text evidence="1">The sequence shown here is derived from an EMBL/GenBank/DDBJ whole genome shotgun (WGS) entry which is preliminary data.</text>
</comment>
<evidence type="ECO:0000313" key="2">
    <source>
        <dbReference type="Proteomes" id="UP000587462"/>
    </source>
</evidence>
<proteinExistence type="predicted"/>
<dbReference type="PANTHER" id="PTHR48098:SF1">
    <property type="entry name" value="DIACYLGLYCEROL ACYLTRANSFERASE_MYCOLYLTRANSFERASE AG85A"/>
    <property type="match status" value="1"/>
</dbReference>
<dbReference type="Proteomes" id="UP000587462">
    <property type="component" value="Unassembled WGS sequence"/>
</dbReference>
<dbReference type="Pfam" id="PF00756">
    <property type="entry name" value="Esterase"/>
    <property type="match status" value="1"/>
</dbReference>
<dbReference type="Gene3D" id="3.40.50.1820">
    <property type="entry name" value="alpha/beta hydrolase"/>
    <property type="match status" value="1"/>
</dbReference>
<dbReference type="SUPFAM" id="SSF53474">
    <property type="entry name" value="alpha/beta-Hydrolases"/>
    <property type="match status" value="1"/>
</dbReference>
<dbReference type="PANTHER" id="PTHR48098">
    <property type="entry name" value="ENTEROCHELIN ESTERASE-RELATED"/>
    <property type="match status" value="1"/>
</dbReference>
<name>A0A7Y7E7X8_STRMO</name>
<dbReference type="InterPro" id="IPR000801">
    <property type="entry name" value="Esterase-like"/>
</dbReference>
<dbReference type="RefSeq" id="WP_171081370.1">
    <property type="nucleotide sequence ID" value="NZ_BNBU01000006.1"/>
</dbReference>